<name>A0AAF5DET1_STRER</name>
<dbReference type="Gene3D" id="3.30.710.10">
    <property type="entry name" value="Potassium Channel Kv1.1, Chain A"/>
    <property type="match status" value="1"/>
</dbReference>
<dbReference type="Pfam" id="PF00651">
    <property type="entry name" value="BTB"/>
    <property type="match status" value="1"/>
</dbReference>
<dbReference type="InterPro" id="IPR000210">
    <property type="entry name" value="BTB/POZ_dom"/>
</dbReference>
<dbReference type="SUPFAM" id="SSF54695">
    <property type="entry name" value="POZ domain"/>
    <property type="match status" value="1"/>
</dbReference>
<reference evidence="4" key="1">
    <citation type="submission" date="2024-02" db="UniProtKB">
        <authorList>
            <consortium name="WormBaseParasite"/>
        </authorList>
    </citation>
    <scope>IDENTIFICATION</scope>
</reference>
<dbReference type="InterPro" id="IPR011333">
    <property type="entry name" value="SKP1/BTB/POZ_sf"/>
</dbReference>
<organism evidence="3 4">
    <name type="scientific">Strongyloides stercoralis</name>
    <name type="common">Threadworm</name>
    <dbReference type="NCBI Taxonomy" id="6248"/>
    <lineage>
        <taxon>Eukaryota</taxon>
        <taxon>Metazoa</taxon>
        <taxon>Ecdysozoa</taxon>
        <taxon>Nematoda</taxon>
        <taxon>Chromadorea</taxon>
        <taxon>Rhabditida</taxon>
        <taxon>Tylenchina</taxon>
        <taxon>Panagrolaimomorpha</taxon>
        <taxon>Strongyloidoidea</taxon>
        <taxon>Strongyloididae</taxon>
        <taxon>Strongyloides</taxon>
    </lineage>
</organism>
<evidence type="ECO:0000259" key="2">
    <source>
        <dbReference type="PROSITE" id="PS50144"/>
    </source>
</evidence>
<dbReference type="PANTHER" id="PTHR24413">
    <property type="entry name" value="SPECKLE-TYPE POZ PROTEIN"/>
    <property type="match status" value="1"/>
</dbReference>
<dbReference type="Proteomes" id="UP000035681">
    <property type="component" value="Unplaced"/>
</dbReference>
<dbReference type="SMART" id="SM00061">
    <property type="entry name" value="MATH"/>
    <property type="match status" value="1"/>
</dbReference>
<dbReference type="PROSITE" id="PS50144">
    <property type="entry name" value="MATH"/>
    <property type="match status" value="1"/>
</dbReference>
<dbReference type="AlphaFoldDB" id="A0AAF5DET1"/>
<feature type="domain" description="MATH" evidence="2">
    <location>
        <begin position="35"/>
        <end position="162"/>
    </location>
</feature>
<evidence type="ECO:0000313" key="4">
    <source>
        <dbReference type="WBParaSite" id="TCONS_00010658.p1"/>
    </source>
</evidence>
<evidence type="ECO:0000313" key="3">
    <source>
        <dbReference type="Proteomes" id="UP000035681"/>
    </source>
</evidence>
<dbReference type="GO" id="GO:0030163">
    <property type="term" value="P:protein catabolic process"/>
    <property type="evidence" value="ECO:0007669"/>
    <property type="project" value="UniProtKB-ARBA"/>
</dbReference>
<dbReference type="Pfam" id="PF22486">
    <property type="entry name" value="MATH_2"/>
    <property type="match status" value="1"/>
</dbReference>
<proteinExistence type="predicted"/>
<dbReference type="WBParaSite" id="TCONS_00010658.p1">
    <property type="protein sequence ID" value="TCONS_00010658.p1"/>
    <property type="gene ID" value="XLOC_004101"/>
</dbReference>
<dbReference type="Gene3D" id="2.60.210.10">
    <property type="entry name" value="Apoptosis, Tumor Necrosis Factor Receptor Associated Protein 2, Chain A"/>
    <property type="match status" value="1"/>
</dbReference>
<dbReference type="SMART" id="SM00225">
    <property type="entry name" value="BTB"/>
    <property type="match status" value="1"/>
</dbReference>
<dbReference type="Gene3D" id="1.25.40.420">
    <property type="match status" value="1"/>
</dbReference>
<protein>
    <recommendedName>
        <fullName evidence="5">BTB domain-containing protein</fullName>
    </recommendedName>
</protein>
<sequence>MFNQQNYGISEESHMSQTGKLEVISKQTTKVIAVCAKLEWKIDQFEKLMKLFKNGQSLVSKQFSCPQAPNIIWELHIYPNGKREEDIGNVSFFLRQTGLRNDDPLMTEFQIYALAGGNSRVSVCRDTKDFVSQQGRGKFQVSREKMMPSIKIDGSLDLVCEVEYLPPDSKIIVEESTSRRFDKLEFVNSPIYNVFDNVRRMYESELFTDCVIVVENKEFKAHRCILGQHSEVFRSMLNQGDMTEGKEGVIYINDANCESFKALLNFIYTGCTSGIEDFADDVLVVADKYAVLPLKEHCEQLLAKNINVRNVTKLIIFADTHSALILKQHCINFIAHRYKEILESCDWKELKKSNSELANEVLEKVLNFRSSPNNSFSESLDRFSSLKSGFDEDSPGSIPYYGQVTFVRQTPFGSPHSPFDDDVQSSSFERGRSYPIDRIIFEDDDIDRREPSGNPLPKRRHSDDFFIDRTPKWYKDPIKASIVKNSPKRHVYNTLRFIRSANVLNDSPKVINPTEEGDMDVGTAPPEMIPFEEPTHEFLTKISEKANNKINIDHFGSKNRDLKNPMTVDFEGPLLKKYLL</sequence>
<dbReference type="PROSITE" id="PS50097">
    <property type="entry name" value="BTB"/>
    <property type="match status" value="1"/>
</dbReference>
<dbReference type="InterPro" id="IPR002083">
    <property type="entry name" value="MATH/TRAF_dom"/>
</dbReference>
<feature type="domain" description="BTB" evidence="1">
    <location>
        <begin position="208"/>
        <end position="270"/>
    </location>
</feature>
<accession>A0AAF5DET1</accession>
<evidence type="ECO:0008006" key="5">
    <source>
        <dbReference type="Google" id="ProtNLM"/>
    </source>
</evidence>
<keyword evidence="3" id="KW-1185">Reference proteome</keyword>
<dbReference type="CDD" id="cd00121">
    <property type="entry name" value="MATH"/>
    <property type="match status" value="1"/>
</dbReference>
<dbReference type="SUPFAM" id="SSF49599">
    <property type="entry name" value="TRAF domain-like"/>
    <property type="match status" value="1"/>
</dbReference>
<evidence type="ECO:0000259" key="1">
    <source>
        <dbReference type="PROSITE" id="PS50097"/>
    </source>
</evidence>
<dbReference type="InterPro" id="IPR008974">
    <property type="entry name" value="TRAF-like"/>
</dbReference>